<dbReference type="PANTHER" id="PTHR48152">
    <property type="entry name" value="F1C9.34 PROTEIN"/>
    <property type="match status" value="1"/>
</dbReference>
<dbReference type="EMBL" id="PSQE01000002">
    <property type="protein sequence ID" value="RHN74338.1"/>
    <property type="molecule type" value="Genomic_DNA"/>
</dbReference>
<dbReference type="Pfam" id="PF06101">
    <property type="entry name" value="Vps62"/>
    <property type="match status" value="1"/>
</dbReference>
<evidence type="ECO:0000256" key="1">
    <source>
        <dbReference type="SAM" id="MobiDB-lite"/>
    </source>
</evidence>
<sequence length="586" mass="64828">MGVNVNVRILCVCVVLFMAIEAMGVHQTAPMDQFLENKNIFKKKRPRSRSRPIDYTFKLPIAQTSWPKGNGFAGGFLDLGGLQVYQASTFSKVWGAYEGGLDNQGASVYEPTGIPKGFSMLGSYSQPNNKPLFGYVFVAKDVSSSTTGRTLKPPVDYTLVSNTASFKATQDSTLYIWLPIAPNGYKALGHVVTTTQDKPSLDKIMCVRSDLTDQCESSSWIWGSNNFNFYNVRPINRGTQAPGVRVGTFFAQNGGNTNPPSISCLKNLNSISQIMPNKKQIEAMLQVYSPFLYLHSDEEYLPSSVNWFFSNGALLYKKGEESNPVPIAQNGTNLPQDPNTDGAYWIDLPADAANKERVKKGNLQSAESYVHVKPMYGGTFTDIAMWVFYPFNGPGRAKVEFLNVKLGKIGEHVGDWEHVTLRVSNLDGQLWHVYFSQHNLGSWIDSSQLEFQDGIGATKRPVVYASLHGHASYPHAGLVLLGKNGIGARDDTNKGKNVMDMGKFVLVSAEYLGSEVKEPAWLNYFREWGPHVDYSLDDELKNVEKLLPGKLKNGFEDIIRSLPKEALGEAGPTGPKQKNNWSGDEV</sequence>
<dbReference type="HOGENOM" id="CLU_025533_1_0_1"/>
<dbReference type="InterPro" id="IPR009291">
    <property type="entry name" value="Vps62"/>
</dbReference>
<feature type="signal peptide" evidence="2">
    <location>
        <begin position="1"/>
        <end position="22"/>
    </location>
</feature>
<dbReference type="eggNOG" id="ENOG502QQRS">
    <property type="taxonomic scope" value="Eukaryota"/>
</dbReference>
<dbReference type="PANTHER" id="PTHR48152:SF3">
    <property type="entry name" value="DUF946 FAMILY PROTEIN (DUF946)"/>
    <property type="match status" value="1"/>
</dbReference>
<keyword evidence="6" id="KW-1185">Reference proteome</keyword>
<evidence type="ECO:0000313" key="5">
    <source>
        <dbReference type="EnsemblPlants" id="AES66091"/>
    </source>
</evidence>
<dbReference type="AlphaFoldDB" id="G7IQP5"/>
<feature type="chain" id="PRO_5014572380" evidence="2">
    <location>
        <begin position="23"/>
        <end position="586"/>
    </location>
</feature>
<dbReference type="OrthoDB" id="188042at2759"/>
<proteinExistence type="predicted"/>
<dbReference type="OMA" id="CFNGPTM"/>
<dbReference type="Gramene" id="rna10379">
    <property type="protein sequence ID" value="RHN74338.1"/>
    <property type="gene ID" value="gene10379"/>
</dbReference>
<dbReference type="KEGG" id="mtr:11421900"/>
<name>G7IQP5_MEDTR</name>
<evidence type="ECO:0000256" key="2">
    <source>
        <dbReference type="SAM" id="SignalP"/>
    </source>
</evidence>
<keyword evidence="2" id="KW-0732">Signal</keyword>
<dbReference type="Proteomes" id="UP000265566">
    <property type="component" value="Chromosome 2"/>
</dbReference>
<evidence type="ECO:0000313" key="3">
    <source>
        <dbReference type="EMBL" id="AES66091.1"/>
    </source>
</evidence>
<dbReference type="EMBL" id="CM001218">
    <property type="protein sequence ID" value="AES66091.1"/>
    <property type="molecule type" value="Genomic_DNA"/>
</dbReference>
<feature type="compositionally biased region" description="Polar residues" evidence="1">
    <location>
        <begin position="576"/>
        <end position="586"/>
    </location>
</feature>
<reference evidence="3 6" key="2">
    <citation type="journal article" date="2014" name="BMC Genomics">
        <title>An improved genome release (version Mt4.0) for the model legume Medicago truncatula.</title>
        <authorList>
            <person name="Tang H."/>
            <person name="Krishnakumar V."/>
            <person name="Bidwell S."/>
            <person name="Rosen B."/>
            <person name="Chan A."/>
            <person name="Zhou S."/>
            <person name="Gentzbittel L."/>
            <person name="Childs K.L."/>
            <person name="Yandell M."/>
            <person name="Gundlach H."/>
            <person name="Mayer K.F."/>
            <person name="Schwartz D.C."/>
            <person name="Town C.D."/>
        </authorList>
    </citation>
    <scope>GENOME REANNOTATION</scope>
    <source>
        <strain evidence="5 6">cv. Jemalong A17</strain>
    </source>
</reference>
<dbReference type="Proteomes" id="UP000002051">
    <property type="component" value="Chromosome 2"/>
</dbReference>
<accession>G7IQP5</accession>
<reference evidence="5" key="3">
    <citation type="submission" date="2015-04" db="UniProtKB">
        <authorList>
            <consortium name="EnsemblPlants"/>
        </authorList>
    </citation>
    <scope>IDENTIFICATION</scope>
    <source>
        <strain evidence="5">cv. Jemalong A17</strain>
    </source>
</reference>
<reference evidence="3 6" key="1">
    <citation type="journal article" date="2011" name="Nature">
        <title>The Medicago genome provides insight into the evolution of rhizobial symbioses.</title>
        <authorList>
            <person name="Young N.D."/>
            <person name="Debelle F."/>
            <person name="Oldroyd G.E."/>
            <person name="Geurts R."/>
            <person name="Cannon S.B."/>
            <person name="Udvardi M.K."/>
            <person name="Benedito V.A."/>
            <person name="Mayer K.F."/>
            <person name="Gouzy J."/>
            <person name="Schoof H."/>
            <person name="Van de Peer Y."/>
            <person name="Proost S."/>
            <person name="Cook D.R."/>
            <person name="Meyers B.C."/>
            <person name="Spannagl M."/>
            <person name="Cheung F."/>
            <person name="De Mita S."/>
            <person name="Krishnakumar V."/>
            <person name="Gundlach H."/>
            <person name="Zhou S."/>
            <person name="Mudge J."/>
            <person name="Bharti A.K."/>
            <person name="Murray J.D."/>
            <person name="Naoumkina M.A."/>
            <person name="Rosen B."/>
            <person name="Silverstein K.A."/>
            <person name="Tang H."/>
            <person name="Rombauts S."/>
            <person name="Zhao P.X."/>
            <person name="Zhou P."/>
            <person name="Barbe V."/>
            <person name="Bardou P."/>
            <person name="Bechner M."/>
            <person name="Bellec A."/>
            <person name="Berger A."/>
            <person name="Berges H."/>
            <person name="Bidwell S."/>
            <person name="Bisseling T."/>
            <person name="Choisne N."/>
            <person name="Couloux A."/>
            <person name="Denny R."/>
            <person name="Deshpande S."/>
            <person name="Dai X."/>
            <person name="Doyle J.J."/>
            <person name="Dudez A.M."/>
            <person name="Farmer A.D."/>
            <person name="Fouteau S."/>
            <person name="Franken C."/>
            <person name="Gibelin C."/>
            <person name="Gish J."/>
            <person name="Goldstein S."/>
            <person name="Gonzalez A.J."/>
            <person name="Green P.J."/>
            <person name="Hallab A."/>
            <person name="Hartog M."/>
            <person name="Hua A."/>
            <person name="Humphray S.J."/>
            <person name="Jeong D.H."/>
            <person name="Jing Y."/>
            <person name="Jocker A."/>
            <person name="Kenton S.M."/>
            <person name="Kim D.J."/>
            <person name="Klee K."/>
            <person name="Lai H."/>
            <person name="Lang C."/>
            <person name="Lin S."/>
            <person name="Macmil S.L."/>
            <person name="Magdelenat G."/>
            <person name="Matthews L."/>
            <person name="McCorrison J."/>
            <person name="Monaghan E.L."/>
            <person name="Mun J.H."/>
            <person name="Najar F.Z."/>
            <person name="Nicholson C."/>
            <person name="Noirot C."/>
            <person name="O'Bleness M."/>
            <person name="Paule C.R."/>
            <person name="Poulain J."/>
            <person name="Prion F."/>
            <person name="Qin B."/>
            <person name="Qu C."/>
            <person name="Retzel E.F."/>
            <person name="Riddle C."/>
            <person name="Sallet E."/>
            <person name="Samain S."/>
            <person name="Samson N."/>
            <person name="Sanders I."/>
            <person name="Saurat O."/>
            <person name="Scarpelli C."/>
            <person name="Schiex T."/>
            <person name="Segurens B."/>
            <person name="Severin A.J."/>
            <person name="Sherrier D.J."/>
            <person name="Shi R."/>
            <person name="Sims S."/>
            <person name="Singer S.R."/>
            <person name="Sinharoy S."/>
            <person name="Sterck L."/>
            <person name="Viollet A."/>
            <person name="Wang B.B."/>
            <person name="Wang K."/>
            <person name="Wang M."/>
            <person name="Wang X."/>
            <person name="Warfsmann J."/>
            <person name="Weissenbach J."/>
            <person name="White D.D."/>
            <person name="White J.D."/>
            <person name="Wiley G.B."/>
            <person name="Wincker P."/>
            <person name="Xing Y."/>
            <person name="Yang L."/>
            <person name="Yao Z."/>
            <person name="Ying F."/>
            <person name="Zhai J."/>
            <person name="Zhou L."/>
            <person name="Zuber A."/>
            <person name="Denarie J."/>
            <person name="Dixon R.A."/>
            <person name="May G.D."/>
            <person name="Schwartz D.C."/>
            <person name="Rogers J."/>
            <person name="Quetier F."/>
            <person name="Town C.D."/>
            <person name="Roe B.A."/>
        </authorList>
    </citation>
    <scope>NUCLEOTIDE SEQUENCE [LARGE SCALE GENOMIC DNA]</scope>
    <source>
        <strain evidence="3">A17</strain>
        <strain evidence="5 6">cv. Jemalong A17</strain>
    </source>
</reference>
<protein>
    <submittedName>
        <fullName evidence="3">DUF946 family protein</fullName>
    </submittedName>
    <submittedName>
        <fullName evidence="4">Putative vacuolar protein sorting-associated protein</fullName>
    </submittedName>
</protein>
<organism evidence="3 6">
    <name type="scientific">Medicago truncatula</name>
    <name type="common">Barrel medic</name>
    <name type="synonym">Medicago tribuloides</name>
    <dbReference type="NCBI Taxonomy" id="3880"/>
    <lineage>
        <taxon>Eukaryota</taxon>
        <taxon>Viridiplantae</taxon>
        <taxon>Streptophyta</taxon>
        <taxon>Embryophyta</taxon>
        <taxon>Tracheophyta</taxon>
        <taxon>Spermatophyta</taxon>
        <taxon>Magnoliopsida</taxon>
        <taxon>eudicotyledons</taxon>
        <taxon>Gunneridae</taxon>
        <taxon>Pentapetalae</taxon>
        <taxon>rosids</taxon>
        <taxon>fabids</taxon>
        <taxon>Fabales</taxon>
        <taxon>Fabaceae</taxon>
        <taxon>Papilionoideae</taxon>
        <taxon>50 kb inversion clade</taxon>
        <taxon>NPAAA clade</taxon>
        <taxon>Hologalegina</taxon>
        <taxon>IRL clade</taxon>
        <taxon>Trifolieae</taxon>
        <taxon>Medicago</taxon>
    </lineage>
</organism>
<gene>
    <name evidence="5" type="primary">11421900</name>
    <name evidence="3" type="ordered locus">MTR_2g062410</name>
    <name evidence="4" type="ORF">MtrunA17_Chr2g0309181</name>
</gene>
<dbReference type="PaxDb" id="3880-AES66091"/>
<evidence type="ECO:0000313" key="6">
    <source>
        <dbReference type="Proteomes" id="UP000002051"/>
    </source>
</evidence>
<feature type="region of interest" description="Disordered" evidence="1">
    <location>
        <begin position="566"/>
        <end position="586"/>
    </location>
</feature>
<reference evidence="4" key="4">
    <citation type="journal article" date="2018" name="Nat. Plants">
        <title>Whole-genome landscape of Medicago truncatula symbiotic genes.</title>
        <authorList>
            <person name="Pecrix Y."/>
            <person name="Gamas P."/>
            <person name="Carrere S."/>
        </authorList>
    </citation>
    <scope>NUCLEOTIDE SEQUENCE</scope>
    <source>
        <tissue evidence="4">Leaves</tissue>
    </source>
</reference>
<dbReference type="EnsemblPlants" id="AES66091">
    <property type="protein sequence ID" value="AES66091"/>
    <property type="gene ID" value="MTR_2g062410"/>
</dbReference>
<evidence type="ECO:0000313" key="4">
    <source>
        <dbReference type="EMBL" id="RHN74338.1"/>
    </source>
</evidence>